<dbReference type="AlphaFoldDB" id="A0A0D8LAI4"/>
<keyword evidence="1" id="KW-0812">Transmembrane</keyword>
<organism evidence="3 4">
    <name type="scientific">Morganella morganii</name>
    <name type="common">Proteus morganii</name>
    <dbReference type="NCBI Taxonomy" id="582"/>
    <lineage>
        <taxon>Bacteria</taxon>
        <taxon>Pseudomonadati</taxon>
        <taxon>Pseudomonadota</taxon>
        <taxon>Gammaproteobacteria</taxon>
        <taxon>Enterobacterales</taxon>
        <taxon>Morganellaceae</taxon>
        <taxon>Morganella</taxon>
    </lineage>
</organism>
<dbReference type="OrthoDB" id="6455699at2"/>
<proteinExistence type="predicted"/>
<keyword evidence="1" id="KW-1133">Transmembrane helix</keyword>
<keyword evidence="1" id="KW-0472">Membrane</keyword>
<dbReference type="InterPro" id="IPR008473">
    <property type="entry name" value="Phage_holin_3_7"/>
</dbReference>
<evidence type="ECO:0000313" key="3">
    <source>
        <dbReference type="EMBL" id="KJF79000.1"/>
    </source>
</evidence>
<dbReference type="RefSeq" id="WP_024472897.1">
    <property type="nucleotide sequence ID" value="NZ_CP027177.1"/>
</dbReference>
<evidence type="ECO:0000313" key="4">
    <source>
        <dbReference type="Proteomes" id="UP000032582"/>
    </source>
</evidence>
<protein>
    <submittedName>
        <fullName evidence="2 3">Holin</fullName>
    </submittedName>
</protein>
<feature type="transmembrane region" description="Helical" evidence="1">
    <location>
        <begin position="6"/>
        <end position="24"/>
    </location>
</feature>
<reference evidence="2 5" key="2">
    <citation type="submission" date="2018-04" db="EMBL/GenBank/DDBJ databases">
        <title>Whole genome sequencing of Morganella morganii AR_0133.</title>
        <authorList>
            <person name="Conlan S."/>
            <person name="Thomas P.J."/>
            <person name="Mullikin J."/>
            <person name="Frank K.M."/>
            <person name="Segre J.A."/>
        </authorList>
    </citation>
    <scope>NUCLEOTIDE SEQUENCE [LARGE SCALE GENOMIC DNA]</scope>
    <source>
        <strain evidence="2 5">AR_0133</strain>
    </source>
</reference>
<gene>
    <name evidence="2" type="ORF">AM380_18045</name>
    <name evidence="3" type="ORF">UA45_02205</name>
</gene>
<dbReference type="EMBL" id="JZSH01000011">
    <property type="protein sequence ID" value="KJF79000.1"/>
    <property type="molecule type" value="Genomic_DNA"/>
</dbReference>
<accession>A0A0D8LAI4</accession>
<dbReference type="EMBL" id="CP028956">
    <property type="protein sequence ID" value="AWC95403.1"/>
    <property type="molecule type" value="Genomic_DNA"/>
</dbReference>
<sequence length="91" mass="10247">MMFEKVLIILNAVICSVIFVRVFSFRRNGRQHCAKGAWIAWLILSYSASVPVRAYFDPVYHADITSVISNLLICAAVLVYRGNVMSFFKAG</sequence>
<evidence type="ECO:0000313" key="5">
    <source>
        <dbReference type="Proteomes" id="UP000244682"/>
    </source>
</evidence>
<feature type="transmembrane region" description="Helical" evidence="1">
    <location>
        <begin position="62"/>
        <end position="80"/>
    </location>
</feature>
<dbReference type="Pfam" id="PF05449">
    <property type="entry name" value="Phage_holin_3_7"/>
    <property type="match status" value="1"/>
</dbReference>
<reference evidence="3 4" key="1">
    <citation type="submission" date="2015-02" db="EMBL/GenBank/DDBJ databases">
        <title>Whole genome shotgun sequencing of cultured foodborne pathogen.</title>
        <authorList>
            <person name="Timme R."/>
            <person name="Allard M.W."/>
            <person name="Strain E."/>
            <person name="Evans P.S."/>
            <person name="Brown E."/>
        </authorList>
    </citation>
    <scope>NUCLEOTIDE SEQUENCE [LARGE SCALE GENOMIC DNA]</scope>
    <source>
        <strain evidence="3 4">GCSL-TSO-24</strain>
    </source>
</reference>
<feature type="transmembrane region" description="Helical" evidence="1">
    <location>
        <begin position="36"/>
        <end position="56"/>
    </location>
</feature>
<dbReference type="PATRIC" id="fig|582.24.peg.659"/>
<dbReference type="Proteomes" id="UP000244682">
    <property type="component" value="Chromosome"/>
</dbReference>
<name>A0A0D8LAI4_MORMO</name>
<evidence type="ECO:0000313" key="2">
    <source>
        <dbReference type="EMBL" id="AWC95403.1"/>
    </source>
</evidence>
<dbReference type="Proteomes" id="UP000032582">
    <property type="component" value="Unassembled WGS sequence"/>
</dbReference>
<evidence type="ECO:0000256" key="1">
    <source>
        <dbReference type="SAM" id="Phobius"/>
    </source>
</evidence>